<dbReference type="AlphaFoldDB" id="A0A1E7FDD8"/>
<dbReference type="Proteomes" id="UP000095751">
    <property type="component" value="Unassembled WGS sequence"/>
</dbReference>
<protein>
    <recommendedName>
        <fullName evidence="1">FAS1 domain-containing protein</fullName>
    </recommendedName>
</protein>
<gene>
    <name evidence="2" type="ORF">FRACYDRAFT_185730</name>
</gene>
<dbReference type="Pfam" id="PF02469">
    <property type="entry name" value="Fasciclin"/>
    <property type="match status" value="1"/>
</dbReference>
<dbReference type="PROSITE" id="PS50213">
    <property type="entry name" value="FAS1"/>
    <property type="match status" value="1"/>
</dbReference>
<reference evidence="2 3" key="1">
    <citation type="submission" date="2016-09" db="EMBL/GenBank/DDBJ databases">
        <title>Extensive genetic diversity and differential bi-allelic expression allows diatom success in the polar Southern Ocean.</title>
        <authorList>
            <consortium name="DOE Joint Genome Institute"/>
            <person name="Mock T."/>
            <person name="Otillar R.P."/>
            <person name="Strauss J."/>
            <person name="Dupont C."/>
            <person name="Frickenhaus S."/>
            <person name="Maumus F."/>
            <person name="Mcmullan M."/>
            <person name="Sanges R."/>
            <person name="Schmutz J."/>
            <person name="Toseland A."/>
            <person name="Valas R."/>
            <person name="Veluchamy A."/>
            <person name="Ward B.J."/>
            <person name="Allen A."/>
            <person name="Barry K."/>
            <person name="Falciatore A."/>
            <person name="Ferrante M."/>
            <person name="Fortunato A.E."/>
            <person name="Gloeckner G."/>
            <person name="Gruber A."/>
            <person name="Hipkin R."/>
            <person name="Janech M."/>
            <person name="Kroth P."/>
            <person name="Leese F."/>
            <person name="Lindquist E."/>
            <person name="Lyon B.R."/>
            <person name="Martin J."/>
            <person name="Mayer C."/>
            <person name="Parker M."/>
            <person name="Quesneville H."/>
            <person name="Raymond J."/>
            <person name="Uhlig C."/>
            <person name="Valentin K.U."/>
            <person name="Worden A.Z."/>
            <person name="Armbrust E.V."/>
            <person name="Bowler C."/>
            <person name="Green B."/>
            <person name="Moulton V."/>
            <person name="Van Oosterhout C."/>
            <person name="Grigoriev I."/>
        </authorList>
    </citation>
    <scope>NUCLEOTIDE SEQUENCE [LARGE SCALE GENOMIC DNA]</scope>
    <source>
        <strain evidence="2 3">CCMP1102</strain>
    </source>
</reference>
<evidence type="ECO:0000313" key="3">
    <source>
        <dbReference type="Proteomes" id="UP000095751"/>
    </source>
</evidence>
<proteinExistence type="predicted"/>
<dbReference type="EMBL" id="KV784358">
    <property type="protein sequence ID" value="OEU16202.1"/>
    <property type="molecule type" value="Genomic_DNA"/>
</dbReference>
<dbReference type="KEGG" id="fcy:FRACYDRAFT_185730"/>
<evidence type="ECO:0000259" key="1">
    <source>
        <dbReference type="PROSITE" id="PS50213"/>
    </source>
</evidence>
<dbReference type="InterPro" id="IPR000782">
    <property type="entry name" value="FAS1_domain"/>
</dbReference>
<accession>A0A1E7FDD8</accession>
<dbReference type="OrthoDB" id="42799at2759"/>
<evidence type="ECO:0000313" key="2">
    <source>
        <dbReference type="EMBL" id="OEU16202.1"/>
    </source>
</evidence>
<dbReference type="InterPro" id="IPR036378">
    <property type="entry name" value="FAS1_dom_sf"/>
</dbReference>
<dbReference type="InParanoid" id="A0A1E7FDD8"/>
<sequence length="126" mass="14151">MLAIKQGGVTIFVPNEKAFKKLGKQKRSQIEDPRNLEIREKMGSYHIIEEESISAVQLAIEDWIPVGRSKSGGFLGWGAKEDGDIVIGPDAKILQSFNVEGSFVHEVNDLVSPLLLWRYCDQLRIL</sequence>
<dbReference type="SUPFAM" id="SSF82153">
    <property type="entry name" value="FAS1 domain"/>
    <property type="match status" value="1"/>
</dbReference>
<keyword evidence="3" id="KW-1185">Reference proteome</keyword>
<feature type="domain" description="FAS1" evidence="1">
    <location>
        <begin position="1"/>
        <end position="111"/>
    </location>
</feature>
<organism evidence="2 3">
    <name type="scientific">Fragilariopsis cylindrus CCMP1102</name>
    <dbReference type="NCBI Taxonomy" id="635003"/>
    <lineage>
        <taxon>Eukaryota</taxon>
        <taxon>Sar</taxon>
        <taxon>Stramenopiles</taxon>
        <taxon>Ochrophyta</taxon>
        <taxon>Bacillariophyta</taxon>
        <taxon>Bacillariophyceae</taxon>
        <taxon>Bacillariophycidae</taxon>
        <taxon>Bacillariales</taxon>
        <taxon>Bacillariaceae</taxon>
        <taxon>Fragilariopsis</taxon>
    </lineage>
</organism>
<dbReference type="Gene3D" id="2.30.180.10">
    <property type="entry name" value="FAS1 domain"/>
    <property type="match status" value="1"/>
</dbReference>
<name>A0A1E7FDD8_9STRA</name>